<evidence type="ECO:0000313" key="1">
    <source>
        <dbReference type="EMBL" id="GBP17917.1"/>
    </source>
</evidence>
<evidence type="ECO:0000313" key="2">
    <source>
        <dbReference type="Proteomes" id="UP000299102"/>
    </source>
</evidence>
<protein>
    <submittedName>
        <fullName evidence="1">Uncharacterized protein</fullName>
    </submittedName>
</protein>
<dbReference type="Proteomes" id="UP000299102">
    <property type="component" value="Unassembled WGS sequence"/>
</dbReference>
<accession>A0A4C1TV81</accession>
<organism evidence="1 2">
    <name type="scientific">Eumeta variegata</name>
    <name type="common">Bagworm moth</name>
    <name type="synonym">Eumeta japonica</name>
    <dbReference type="NCBI Taxonomy" id="151549"/>
    <lineage>
        <taxon>Eukaryota</taxon>
        <taxon>Metazoa</taxon>
        <taxon>Ecdysozoa</taxon>
        <taxon>Arthropoda</taxon>
        <taxon>Hexapoda</taxon>
        <taxon>Insecta</taxon>
        <taxon>Pterygota</taxon>
        <taxon>Neoptera</taxon>
        <taxon>Endopterygota</taxon>
        <taxon>Lepidoptera</taxon>
        <taxon>Glossata</taxon>
        <taxon>Ditrysia</taxon>
        <taxon>Tineoidea</taxon>
        <taxon>Psychidae</taxon>
        <taxon>Oiketicinae</taxon>
        <taxon>Eumeta</taxon>
    </lineage>
</organism>
<gene>
    <name evidence="1" type="ORF">EVAR_7910_1</name>
</gene>
<dbReference type="AlphaFoldDB" id="A0A4C1TV81"/>
<dbReference type="EMBL" id="BGZK01000091">
    <property type="protein sequence ID" value="GBP17917.1"/>
    <property type="molecule type" value="Genomic_DNA"/>
</dbReference>
<reference evidence="1 2" key="1">
    <citation type="journal article" date="2019" name="Commun. Biol.">
        <title>The bagworm genome reveals a unique fibroin gene that provides high tensile strength.</title>
        <authorList>
            <person name="Kono N."/>
            <person name="Nakamura H."/>
            <person name="Ohtoshi R."/>
            <person name="Tomita M."/>
            <person name="Numata K."/>
            <person name="Arakawa K."/>
        </authorList>
    </citation>
    <scope>NUCLEOTIDE SEQUENCE [LARGE SCALE GENOMIC DNA]</scope>
</reference>
<keyword evidence="2" id="KW-1185">Reference proteome</keyword>
<name>A0A4C1TV81_EUMVA</name>
<comment type="caution">
    <text evidence="1">The sequence shown here is derived from an EMBL/GenBank/DDBJ whole genome shotgun (WGS) entry which is preliminary data.</text>
</comment>
<sequence>MNIVQHALNQFLYLCTIRSVFVQTATYLRKLVLTSTYLCKLVCAESAPRTRVYLHLQYTTTHETLPLLSGECLSRQLFNSYACRKSRKVVDLHWTAANLFGLASFLQVWNHRLDSSMALWRWSNLPKRSVCGRNFLYEIAPGLTSDFLNANPHVRAKSLTLYRPRLER</sequence>
<proteinExistence type="predicted"/>